<keyword evidence="6" id="KW-1185">Reference proteome</keyword>
<dbReference type="Gene3D" id="3.20.20.70">
    <property type="entry name" value="Aldolase class I"/>
    <property type="match status" value="1"/>
</dbReference>
<keyword evidence="5" id="KW-0456">Lyase</keyword>
<evidence type="ECO:0000256" key="5">
    <source>
        <dbReference type="ARBA" id="ARBA00023239"/>
    </source>
</evidence>
<sequence>MRKRVLAYTYKALADHGVFLEAKQQGTPEQAAQATLITMKRCVPPAVPGIAFLSGGMSELMATQYLNAINKAAKAWKPWRLTFCYGRALQATVLRIWMGYSENAGAAQKAFLHRQG</sequence>
<evidence type="ECO:0000313" key="6">
    <source>
        <dbReference type="Proteomes" id="UP000887574"/>
    </source>
</evidence>
<dbReference type="InterPro" id="IPR000741">
    <property type="entry name" value="FBA_I"/>
</dbReference>
<dbReference type="EC" id="4.1.2.13" evidence="3"/>
<evidence type="ECO:0000256" key="1">
    <source>
        <dbReference type="ARBA" id="ARBA00004714"/>
    </source>
</evidence>
<dbReference type="WBParaSite" id="jg19638">
    <property type="protein sequence ID" value="jg19638"/>
    <property type="gene ID" value="jg19638"/>
</dbReference>
<accession>A0A915DGF5</accession>
<comment type="pathway">
    <text evidence="1">Carbohydrate degradation; glycolysis; D-glyceraldehyde 3-phosphate and glycerone phosphate from D-glucose: step 4/4.</text>
</comment>
<evidence type="ECO:0000256" key="3">
    <source>
        <dbReference type="ARBA" id="ARBA00013068"/>
    </source>
</evidence>
<dbReference type="AlphaFoldDB" id="A0A915DGF5"/>
<comment type="similarity">
    <text evidence="2">Belongs to the class I fructose-bisphosphate aldolase family.</text>
</comment>
<protein>
    <recommendedName>
        <fullName evidence="3">fructose-bisphosphate aldolase</fullName>
        <ecNumber evidence="3">4.1.2.13</ecNumber>
    </recommendedName>
</protein>
<dbReference type="Proteomes" id="UP000887574">
    <property type="component" value="Unplaced"/>
</dbReference>
<evidence type="ECO:0000256" key="2">
    <source>
        <dbReference type="ARBA" id="ARBA00010387"/>
    </source>
</evidence>
<dbReference type="InterPro" id="IPR013785">
    <property type="entry name" value="Aldolase_TIM"/>
</dbReference>
<name>A0A915DGF5_9BILA</name>
<dbReference type="Pfam" id="PF00274">
    <property type="entry name" value="Glycolytic"/>
    <property type="match status" value="1"/>
</dbReference>
<dbReference type="SUPFAM" id="SSF51569">
    <property type="entry name" value="Aldolase"/>
    <property type="match status" value="1"/>
</dbReference>
<evidence type="ECO:0000256" key="4">
    <source>
        <dbReference type="ARBA" id="ARBA00023152"/>
    </source>
</evidence>
<proteinExistence type="inferred from homology"/>
<keyword evidence="4" id="KW-0324">Glycolysis</keyword>
<dbReference type="PANTHER" id="PTHR11627">
    <property type="entry name" value="FRUCTOSE-BISPHOSPHATE ALDOLASE"/>
    <property type="match status" value="1"/>
</dbReference>
<organism evidence="6 7">
    <name type="scientific">Ditylenchus dipsaci</name>
    <dbReference type="NCBI Taxonomy" id="166011"/>
    <lineage>
        <taxon>Eukaryota</taxon>
        <taxon>Metazoa</taxon>
        <taxon>Ecdysozoa</taxon>
        <taxon>Nematoda</taxon>
        <taxon>Chromadorea</taxon>
        <taxon>Rhabditida</taxon>
        <taxon>Tylenchina</taxon>
        <taxon>Tylenchomorpha</taxon>
        <taxon>Sphaerularioidea</taxon>
        <taxon>Anguinidae</taxon>
        <taxon>Anguininae</taxon>
        <taxon>Ditylenchus</taxon>
    </lineage>
</organism>
<evidence type="ECO:0000313" key="7">
    <source>
        <dbReference type="WBParaSite" id="jg19638"/>
    </source>
</evidence>
<dbReference type="GO" id="GO:0006096">
    <property type="term" value="P:glycolytic process"/>
    <property type="evidence" value="ECO:0007669"/>
    <property type="project" value="UniProtKB-KW"/>
</dbReference>
<reference evidence="7" key="1">
    <citation type="submission" date="2022-11" db="UniProtKB">
        <authorList>
            <consortium name="WormBaseParasite"/>
        </authorList>
    </citation>
    <scope>IDENTIFICATION</scope>
</reference>
<dbReference type="GO" id="GO:0004332">
    <property type="term" value="F:fructose-bisphosphate aldolase activity"/>
    <property type="evidence" value="ECO:0007669"/>
    <property type="project" value="UniProtKB-EC"/>
</dbReference>